<evidence type="ECO:0000313" key="2">
    <source>
        <dbReference type="Proteomes" id="UP000198942"/>
    </source>
</evidence>
<dbReference type="InterPro" id="IPR009078">
    <property type="entry name" value="Ferritin-like_SF"/>
</dbReference>
<accession>A0A1H8SCL1</accession>
<gene>
    <name evidence="1" type="ORF">SAMN05192574_11279</name>
</gene>
<dbReference type="InterPro" id="IPR012347">
    <property type="entry name" value="Ferritin-like"/>
</dbReference>
<dbReference type="STRING" id="551995.SAMN05192574_11279"/>
<reference evidence="2" key="1">
    <citation type="submission" date="2016-10" db="EMBL/GenBank/DDBJ databases">
        <authorList>
            <person name="Varghese N."/>
            <person name="Submissions S."/>
        </authorList>
    </citation>
    <scope>NUCLEOTIDE SEQUENCE [LARGE SCALE GENOMIC DNA]</scope>
    <source>
        <strain evidence="2">Gh-48</strain>
    </source>
</reference>
<dbReference type="EMBL" id="FOCL01000012">
    <property type="protein sequence ID" value="SEO75923.1"/>
    <property type="molecule type" value="Genomic_DNA"/>
</dbReference>
<dbReference type="Pfam" id="PF05974">
    <property type="entry name" value="DUF892"/>
    <property type="match status" value="1"/>
</dbReference>
<protein>
    <submittedName>
        <fullName evidence="1">Ferritin-like metal-binding protein YciE</fullName>
    </submittedName>
</protein>
<organism evidence="1 2">
    <name type="scientific">Mucilaginibacter gossypiicola</name>
    <dbReference type="NCBI Taxonomy" id="551995"/>
    <lineage>
        <taxon>Bacteria</taxon>
        <taxon>Pseudomonadati</taxon>
        <taxon>Bacteroidota</taxon>
        <taxon>Sphingobacteriia</taxon>
        <taxon>Sphingobacteriales</taxon>
        <taxon>Sphingobacteriaceae</taxon>
        <taxon>Mucilaginibacter</taxon>
    </lineage>
</organism>
<name>A0A1H8SCL1_9SPHI</name>
<evidence type="ECO:0000313" key="1">
    <source>
        <dbReference type="EMBL" id="SEO75923.1"/>
    </source>
</evidence>
<dbReference type="SUPFAM" id="SSF47240">
    <property type="entry name" value="Ferritin-like"/>
    <property type="match status" value="1"/>
</dbReference>
<dbReference type="InterPro" id="IPR010287">
    <property type="entry name" value="DUF892_YciF-like"/>
</dbReference>
<dbReference type="RefSeq" id="WP_091218599.1">
    <property type="nucleotide sequence ID" value="NZ_FOCL01000012.1"/>
</dbReference>
<dbReference type="AlphaFoldDB" id="A0A1H8SCL1"/>
<dbReference type="OrthoDB" id="793330at2"/>
<proteinExistence type="predicted"/>
<dbReference type="Proteomes" id="UP000198942">
    <property type="component" value="Unassembled WGS sequence"/>
</dbReference>
<dbReference type="Gene3D" id="1.20.1260.10">
    <property type="match status" value="1"/>
</dbReference>
<sequence length="182" mass="21216">MKKKTPGTVPPYPAQWASDNLTTFFTEHLNRIYCANAHLVERLLEIAGTTNFKDLNNPIKDTIDETEKHIALMDSIYAALQKHYSFDKCNNLINLLEDEFTAIHQQDDDELLRDIRLLSYLQNIENVEKNSIQLLKLMASERNNKPIAIFLDEYLNPSKDRLTLYNFIIDKYDNDQRPAINL</sequence>
<keyword evidence="2" id="KW-1185">Reference proteome</keyword>